<dbReference type="AlphaFoldDB" id="A0A0A8Z7C8"/>
<accession>A0A0A8Z7C8</accession>
<protein>
    <submittedName>
        <fullName evidence="1">Uncharacterized protein</fullName>
    </submittedName>
</protein>
<evidence type="ECO:0000313" key="1">
    <source>
        <dbReference type="EMBL" id="JAD32620.1"/>
    </source>
</evidence>
<name>A0A0A8Z7C8_ARUDO</name>
<reference evidence="1" key="2">
    <citation type="journal article" date="2015" name="Data Brief">
        <title>Shoot transcriptome of the giant reed, Arundo donax.</title>
        <authorList>
            <person name="Barrero R.A."/>
            <person name="Guerrero F.D."/>
            <person name="Moolhuijzen P."/>
            <person name="Goolsby J.A."/>
            <person name="Tidwell J."/>
            <person name="Bellgard S.E."/>
            <person name="Bellgard M.I."/>
        </authorList>
    </citation>
    <scope>NUCLEOTIDE SEQUENCE</scope>
    <source>
        <tissue evidence="1">Shoot tissue taken approximately 20 cm above the soil surface</tissue>
    </source>
</reference>
<dbReference type="EMBL" id="GBRH01265275">
    <property type="protein sequence ID" value="JAD32620.1"/>
    <property type="molecule type" value="Transcribed_RNA"/>
</dbReference>
<proteinExistence type="predicted"/>
<organism evidence="1">
    <name type="scientific">Arundo donax</name>
    <name type="common">Giant reed</name>
    <name type="synonym">Donax arundinaceus</name>
    <dbReference type="NCBI Taxonomy" id="35708"/>
    <lineage>
        <taxon>Eukaryota</taxon>
        <taxon>Viridiplantae</taxon>
        <taxon>Streptophyta</taxon>
        <taxon>Embryophyta</taxon>
        <taxon>Tracheophyta</taxon>
        <taxon>Spermatophyta</taxon>
        <taxon>Magnoliopsida</taxon>
        <taxon>Liliopsida</taxon>
        <taxon>Poales</taxon>
        <taxon>Poaceae</taxon>
        <taxon>PACMAD clade</taxon>
        <taxon>Arundinoideae</taxon>
        <taxon>Arundineae</taxon>
        <taxon>Arundo</taxon>
    </lineage>
</organism>
<sequence length="41" mass="5041">MDHCPKHLIMFSTFFWIFQSSFHIFRKSNAFSVLFPKFLRT</sequence>
<reference evidence="1" key="1">
    <citation type="submission" date="2014-09" db="EMBL/GenBank/DDBJ databases">
        <authorList>
            <person name="Magalhaes I.L.F."/>
            <person name="Oliveira U."/>
            <person name="Santos F.R."/>
            <person name="Vidigal T.H.D.A."/>
            <person name="Brescovit A.D."/>
            <person name="Santos A.J."/>
        </authorList>
    </citation>
    <scope>NUCLEOTIDE SEQUENCE</scope>
    <source>
        <tissue evidence="1">Shoot tissue taken approximately 20 cm above the soil surface</tissue>
    </source>
</reference>